<feature type="signal peptide" evidence="2">
    <location>
        <begin position="1"/>
        <end position="20"/>
    </location>
</feature>
<dbReference type="AlphaFoldDB" id="A0A917I0C1"/>
<evidence type="ECO:0000313" key="4">
    <source>
        <dbReference type="Proteomes" id="UP000660862"/>
    </source>
</evidence>
<comment type="caution">
    <text evidence="3">The sequence shown here is derived from an EMBL/GenBank/DDBJ whole genome shotgun (WGS) entry which is preliminary data.</text>
</comment>
<keyword evidence="2" id="KW-0732">Signal</keyword>
<dbReference type="InterPro" id="IPR052043">
    <property type="entry name" value="PolySaccharide_Degr_Enz"/>
</dbReference>
<reference evidence="3" key="1">
    <citation type="journal article" date="2014" name="Int. J. Syst. Evol. Microbiol.">
        <title>Complete genome sequence of Corynebacterium casei LMG S-19264T (=DSM 44701T), isolated from a smear-ripened cheese.</title>
        <authorList>
            <consortium name="US DOE Joint Genome Institute (JGI-PGF)"/>
            <person name="Walter F."/>
            <person name="Albersmeier A."/>
            <person name="Kalinowski J."/>
            <person name="Ruckert C."/>
        </authorList>
    </citation>
    <scope>NUCLEOTIDE SEQUENCE</scope>
    <source>
        <strain evidence="3">CGMCC 1.12195</strain>
    </source>
</reference>
<dbReference type="SUPFAM" id="SSF48208">
    <property type="entry name" value="Six-hairpin glycosidases"/>
    <property type="match status" value="1"/>
</dbReference>
<sequence length="593" mass="68544">MIRLIFTLLLFSTAIQTVSAQDGWQKDNILNLMNKTARWQMQQPAKYPKLDWHEGTWYAGLMALYETTRDSIYDDYLCNIASSHHWQGMSDVYDADRLMVVQTYLDLFRHQPDSQRIQHSKWMLDAHLARRPKADVQFTDNPYRREWWSWCDALFMAPPAFAKYYRLTGDEKYLNYLTEHWWKTSEYLYAQPENLFYRDDRFFDAKSPNGAKVFWSRGNGWVLAAIARIGSELPVDFKGRPRFEKQFVEMAASIRARQGTDGLWRANLLDYDAFPEPECSSTALFCYAFAWGIRTGLLDADTYLPVVKKAWAGLSSHINAEGRLGFVQPPGIEPKAFSEENWESYGTGAFLLAGCEIIRLLEESGPAVTYEKGELLYENKLSDPAAVRGWVMEGPGKMEFKNGWMELSAEQQQWHHVLWCPETFPGSFVAEWEVQNLHTEAGLLITFFAAAGKNGEDLFDPALPPREGTFKYYTKDQINSYHISYYANNPKNPTREFAHLRKNSGFALVQTGPEGIPKTSPAVHHIKLVKDQSRICFFIDGRKIIDWTDDGNTQGPVLGAGKIGFRQMQWSHFRYRNFRVWHLTHQNRTSHDS</sequence>
<dbReference type="InterPro" id="IPR013320">
    <property type="entry name" value="ConA-like_dom_sf"/>
</dbReference>
<dbReference type="Gene3D" id="2.60.120.200">
    <property type="match status" value="1"/>
</dbReference>
<dbReference type="InterPro" id="IPR015305">
    <property type="entry name" value="DUF1961"/>
</dbReference>
<dbReference type="Proteomes" id="UP000660862">
    <property type="component" value="Unassembled WGS sequence"/>
</dbReference>
<dbReference type="Pfam" id="PF07470">
    <property type="entry name" value="Glyco_hydro_88"/>
    <property type="match status" value="1"/>
</dbReference>
<reference evidence="3" key="2">
    <citation type="submission" date="2020-09" db="EMBL/GenBank/DDBJ databases">
        <authorList>
            <person name="Sun Q."/>
            <person name="Zhou Y."/>
        </authorList>
    </citation>
    <scope>NUCLEOTIDE SEQUENCE</scope>
    <source>
        <strain evidence="3">CGMCC 1.12195</strain>
    </source>
</reference>
<dbReference type="InterPro" id="IPR008928">
    <property type="entry name" value="6-hairpin_glycosidase_sf"/>
</dbReference>
<dbReference type="GO" id="GO:0005975">
    <property type="term" value="P:carbohydrate metabolic process"/>
    <property type="evidence" value="ECO:0007669"/>
    <property type="project" value="InterPro"/>
</dbReference>
<dbReference type="Pfam" id="PF09224">
    <property type="entry name" value="DUF1961"/>
    <property type="match status" value="1"/>
</dbReference>
<protein>
    <recommendedName>
        <fullName evidence="5">Rhamnogalacturonyl hydrolase YesR</fullName>
    </recommendedName>
</protein>
<dbReference type="InterPro" id="IPR012341">
    <property type="entry name" value="6hp_glycosidase-like_sf"/>
</dbReference>
<accession>A0A917I0C1</accession>
<dbReference type="InterPro" id="IPR010905">
    <property type="entry name" value="Glyco_hydro_88"/>
</dbReference>
<dbReference type="PANTHER" id="PTHR33886:SF8">
    <property type="entry name" value="UNSATURATED RHAMNOGALACTURONAN HYDROLASE (EUROFUNG)"/>
    <property type="match status" value="1"/>
</dbReference>
<dbReference type="Gene3D" id="1.50.10.10">
    <property type="match status" value="1"/>
</dbReference>
<name>A0A917I0C1_9SPHI</name>
<feature type="chain" id="PRO_5036711091" description="Rhamnogalacturonyl hydrolase YesR" evidence="2">
    <location>
        <begin position="21"/>
        <end position="593"/>
    </location>
</feature>
<organism evidence="3 4">
    <name type="scientific">Parapedobacter pyrenivorans</name>
    <dbReference type="NCBI Taxonomy" id="1305674"/>
    <lineage>
        <taxon>Bacteria</taxon>
        <taxon>Pseudomonadati</taxon>
        <taxon>Bacteroidota</taxon>
        <taxon>Sphingobacteriia</taxon>
        <taxon>Sphingobacteriales</taxon>
        <taxon>Sphingobacteriaceae</taxon>
        <taxon>Parapedobacter</taxon>
    </lineage>
</organism>
<evidence type="ECO:0008006" key="5">
    <source>
        <dbReference type="Google" id="ProtNLM"/>
    </source>
</evidence>
<dbReference type="EMBL" id="BMER01000005">
    <property type="protein sequence ID" value="GGG99301.1"/>
    <property type="molecule type" value="Genomic_DNA"/>
</dbReference>
<dbReference type="SUPFAM" id="SSF49899">
    <property type="entry name" value="Concanavalin A-like lectins/glucanases"/>
    <property type="match status" value="1"/>
</dbReference>
<gene>
    <name evidence="3" type="ORF">GCM10007415_38830</name>
</gene>
<proteinExistence type="predicted"/>
<evidence type="ECO:0000256" key="1">
    <source>
        <dbReference type="ARBA" id="ARBA00022801"/>
    </source>
</evidence>
<dbReference type="PANTHER" id="PTHR33886">
    <property type="entry name" value="UNSATURATED RHAMNOGALACTURONAN HYDROLASE (EUROFUNG)"/>
    <property type="match status" value="1"/>
</dbReference>
<keyword evidence="1" id="KW-0378">Hydrolase</keyword>
<dbReference type="GO" id="GO:0004553">
    <property type="term" value="F:hydrolase activity, hydrolyzing O-glycosyl compounds"/>
    <property type="evidence" value="ECO:0007669"/>
    <property type="project" value="UniProtKB-ARBA"/>
</dbReference>
<evidence type="ECO:0000256" key="2">
    <source>
        <dbReference type="SAM" id="SignalP"/>
    </source>
</evidence>
<dbReference type="RefSeq" id="WP_188507764.1">
    <property type="nucleotide sequence ID" value="NZ_BMER01000005.1"/>
</dbReference>
<evidence type="ECO:0000313" key="3">
    <source>
        <dbReference type="EMBL" id="GGG99301.1"/>
    </source>
</evidence>
<keyword evidence="4" id="KW-1185">Reference proteome</keyword>